<dbReference type="RefSeq" id="WP_345388607.1">
    <property type="nucleotide sequence ID" value="NZ_BAABHG010000003.1"/>
</dbReference>
<protein>
    <recommendedName>
        <fullName evidence="3">YbaB/EbfC DNA-binding family protein</fullName>
    </recommendedName>
</protein>
<reference evidence="2" key="1">
    <citation type="journal article" date="2019" name="Int. J. Syst. Evol. Microbiol.">
        <title>The Global Catalogue of Microorganisms (GCM) 10K type strain sequencing project: providing services to taxonomists for standard genome sequencing and annotation.</title>
        <authorList>
            <consortium name="The Broad Institute Genomics Platform"/>
            <consortium name="The Broad Institute Genome Sequencing Center for Infectious Disease"/>
            <person name="Wu L."/>
            <person name="Ma J."/>
        </authorList>
    </citation>
    <scope>NUCLEOTIDE SEQUENCE [LARGE SCALE GENOMIC DNA]</scope>
    <source>
        <strain evidence="2">CGMCC 4.7643</strain>
    </source>
</reference>
<evidence type="ECO:0000313" key="1">
    <source>
        <dbReference type="EMBL" id="MFD2457360.1"/>
    </source>
</evidence>
<comment type="caution">
    <text evidence="1">The sequence shown here is derived from an EMBL/GenBank/DDBJ whole genome shotgun (WGS) entry which is preliminary data.</text>
</comment>
<dbReference type="Proteomes" id="UP001597419">
    <property type="component" value="Unassembled WGS sequence"/>
</dbReference>
<proteinExistence type="predicted"/>
<evidence type="ECO:0000313" key="2">
    <source>
        <dbReference type="Proteomes" id="UP001597419"/>
    </source>
</evidence>
<dbReference type="EMBL" id="JBHUKU010000002">
    <property type="protein sequence ID" value="MFD2457360.1"/>
    <property type="molecule type" value="Genomic_DNA"/>
</dbReference>
<keyword evidence="2" id="KW-1185">Reference proteome</keyword>
<accession>A0ABW5G8H3</accession>
<organism evidence="1 2">
    <name type="scientific">Amycolatopsis samaneae</name>
    <dbReference type="NCBI Taxonomy" id="664691"/>
    <lineage>
        <taxon>Bacteria</taxon>
        <taxon>Bacillati</taxon>
        <taxon>Actinomycetota</taxon>
        <taxon>Actinomycetes</taxon>
        <taxon>Pseudonocardiales</taxon>
        <taxon>Pseudonocardiaceae</taxon>
        <taxon>Amycolatopsis</taxon>
    </lineage>
</organism>
<dbReference type="InterPro" id="IPR036894">
    <property type="entry name" value="YbaB-like_sf"/>
</dbReference>
<dbReference type="Gene3D" id="3.30.1310.10">
    <property type="entry name" value="Nucleoid-associated protein YbaB-like domain"/>
    <property type="match status" value="1"/>
</dbReference>
<evidence type="ECO:0008006" key="3">
    <source>
        <dbReference type="Google" id="ProtNLM"/>
    </source>
</evidence>
<sequence length="103" mass="11433">MNYEDMLYHRVNELEAKFAAFTEAVAHAERARVPWQLPGELGTVTVSGAGELLEVSLDVDEMRNYTAESLARQVLHGIQQAEHTATEQHAATLAVAEEEAQIR</sequence>
<gene>
    <name evidence="1" type="ORF">ACFSYJ_02060</name>
</gene>
<name>A0ABW5G8H3_9PSEU</name>